<proteinExistence type="predicted"/>
<keyword evidence="5" id="KW-1185">Reference proteome</keyword>
<dbReference type="EMBL" id="BAAAGS010000010">
    <property type="protein sequence ID" value="GAA0521899.1"/>
    <property type="molecule type" value="Genomic_DNA"/>
</dbReference>
<accession>A0ABN1CM47</accession>
<dbReference type="Gene3D" id="1.10.357.10">
    <property type="entry name" value="Tetracycline Repressor, domain 2"/>
    <property type="match status" value="1"/>
</dbReference>
<organism evidence="4 5">
    <name type="scientific">Saccharopolyspora erythraea</name>
    <name type="common">Streptomyces erythraeus</name>
    <dbReference type="NCBI Taxonomy" id="1836"/>
    <lineage>
        <taxon>Bacteria</taxon>
        <taxon>Bacillati</taxon>
        <taxon>Actinomycetota</taxon>
        <taxon>Actinomycetes</taxon>
        <taxon>Pseudonocardiales</taxon>
        <taxon>Pseudonocardiaceae</taxon>
        <taxon>Saccharopolyspora</taxon>
    </lineage>
</organism>
<dbReference type="InterPro" id="IPR009057">
    <property type="entry name" value="Homeodomain-like_sf"/>
</dbReference>
<dbReference type="RefSeq" id="WP_009942932.1">
    <property type="nucleotide sequence ID" value="NZ_BAAAGS010000010.1"/>
</dbReference>
<keyword evidence="1 2" id="KW-0238">DNA-binding</keyword>
<dbReference type="Pfam" id="PF17940">
    <property type="entry name" value="TetR_C_31"/>
    <property type="match status" value="1"/>
</dbReference>
<sequence length="207" mass="22475">MPQRGNRRELLAESAIEVLAREGGRGLTHRAIDREAGVPEGTTKNYHPTRSSLFIAVARHIAAEHTSALRELRERMPEGLNKNDIATLYATMLRRMVTDARSRFLALFELHLEGVRRPEVRSALGEIALANVDTAVHLHAAVGERISQRGGALLEAGMLGVALTMLSQPDDVLRQTGFDDAEALARALLSMTTTSGPVPGVLRGRAS</sequence>
<dbReference type="PROSITE" id="PS50977">
    <property type="entry name" value="HTH_TETR_2"/>
    <property type="match status" value="1"/>
</dbReference>
<feature type="domain" description="HTH tetR-type" evidence="3">
    <location>
        <begin position="5"/>
        <end position="65"/>
    </location>
</feature>
<comment type="caution">
    <text evidence="4">The sequence shown here is derived from an EMBL/GenBank/DDBJ whole genome shotgun (WGS) entry which is preliminary data.</text>
</comment>
<dbReference type="InterPro" id="IPR001647">
    <property type="entry name" value="HTH_TetR"/>
</dbReference>
<evidence type="ECO:0000313" key="5">
    <source>
        <dbReference type="Proteomes" id="UP001500729"/>
    </source>
</evidence>
<evidence type="ECO:0000313" key="4">
    <source>
        <dbReference type="EMBL" id="GAA0521899.1"/>
    </source>
</evidence>
<dbReference type="InterPro" id="IPR041583">
    <property type="entry name" value="TetR_C_31"/>
</dbReference>
<gene>
    <name evidence="4" type="ORF">GCM10009533_21290</name>
</gene>
<evidence type="ECO:0000256" key="1">
    <source>
        <dbReference type="ARBA" id="ARBA00023125"/>
    </source>
</evidence>
<reference evidence="4 5" key="1">
    <citation type="journal article" date="2019" name="Int. J. Syst. Evol. Microbiol.">
        <title>The Global Catalogue of Microorganisms (GCM) 10K type strain sequencing project: providing services to taxonomists for standard genome sequencing and annotation.</title>
        <authorList>
            <consortium name="The Broad Institute Genomics Platform"/>
            <consortium name="The Broad Institute Genome Sequencing Center for Infectious Disease"/>
            <person name="Wu L."/>
            <person name="Ma J."/>
        </authorList>
    </citation>
    <scope>NUCLEOTIDE SEQUENCE [LARGE SCALE GENOMIC DNA]</scope>
    <source>
        <strain evidence="4 5">JCM 10303</strain>
    </source>
</reference>
<dbReference type="SUPFAM" id="SSF46689">
    <property type="entry name" value="Homeodomain-like"/>
    <property type="match status" value="1"/>
</dbReference>
<name>A0ABN1CM47_SACER</name>
<evidence type="ECO:0000259" key="3">
    <source>
        <dbReference type="PROSITE" id="PS50977"/>
    </source>
</evidence>
<dbReference type="Proteomes" id="UP001500729">
    <property type="component" value="Unassembled WGS sequence"/>
</dbReference>
<evidence type="ECO:0000256" key="2">
    <source>
        <dbReference type="PROSITE-ProRule" id="PRU00335"/>
    </source>
</evidence>
<protein>
    <submittedName>
        <fullName evidence="4">TetR/AcrR family transcriptional regulator</fullName>
    </submittedName>
</protein>
<feature type="DNA-binding region" description="H-T-H motif" evidence="2">
    <location>
        <begin position="28"/>
        <end position="47"/>
    </location>
</feature>